<name>A0ACC1QNY8_9HYPO</name>
<proteinExistence type="predicted"/>
<reference evidence="1" key="1">
    <citation type="submission" date="2022-07" db="EMBL/GenBank/DDBJ databases">
        <title>Genome Sequence of Lecanicillium saksenae.</title>
        <authorList>
            <person name="Buettner E."/>
        </authorList>
    </citation>
    <scope>NUCLEOTIDE SEQUENCE</scope>
    <source>
        <strain evidence="1">VT-O1</strain>
    </source>
</reference>
<evidence type="ECO:0000313" key="2">
    <source>
        <dbReference type="Proteomes" id="UP001148737"/>
    </source>
</evidence>
<evidence type="ECO:0000313" key="1">
    <source>
        <dbReference type="EMBL" id="KAJ3480639.1"/>
    </source>
</evidence>
<gene>
    <name evidence="1" type="ORF">NLG97_g8027</name>
</gene>
<dbReference type="Proteomes" id="UP001148737">
    <property type="component" value="Unassembled WGS sequence"/>
</dbReference>
<protein>
    <submittedName>
        <fullName evidence="1">Uncharacterized protein</fullName>
    </submittedName>
</protein>
<comment type="caution">
    <text evidence="1">The sequence shown here is derived from an EMBL/GenBank/DDBJ whole genome shotgun (WGS) entry which is preliminary data.</text>
</comment>
<keyword evidence="2" id="KW-1185">Reference proteome</keyword>
<organism evidence="1 2">
    <name type="scientific">Lecanicillium saksenae</name>
    <dbReference type="NCBI Taxonomy" id="468837"/>
    <lineage>
        <taxon>Eukaryota</taxon>
        <taxon>Fungi</taxon>
        <taxon>Dikarya</taxon>
        <taxon>Ascomycota</taxon>
        <taxon>Pezizomycotina</taxon>
        <taxon>Sordariomycetes</taxon>
        <taxon>Hypocreomycetidae</taxon>
        <taxon>Hypocreales</taxon>
        <taxon>Cordycipitaceae</taxon>
        <taxon>Lecanicillium</taxon>
    </lineage>
</organism>
<dbReference type="EMBL" id="JANAKD010001331">
    <property type="protein sequence ID" value="KAJ3480639.1"/>
    <property type="molecule type" value="Genomic_DNA"/>
</dbReference>
<accession>A0ACC1QNY8</accession>
<sequence>MKLHGDEIVSGGRGTVGRGTVRLFPKKNHMFERLRKHGIEEPFNSMTDAGQKEEVVGCVEEALPRLRHIDPDSEEEWGKISENRYYLAAKAALKGQKTSDEEAPPHFIYVAGEDDEDASFFPTPSLHGRSTASWQDNMIQPCIDFSVTPASITASAERLVRESRCQRDELVQKVAPEQATFANVMVPLAHMQNYFTIESNVLSFYRHVSDDVDVRAASAGAQTLFDDFHAECWMREDIFRLVDAVHDKAEELIGESALFLTTFYHRFARSGLAIRDTVSREQFKEIQHRLSKIHAEFRENLGSYTDEAFFTLAELEGVPRSSIEKLEHEPSNGKLRLDLSNPTHRNFLQFADKGDTRRRLYLASDGRCAVNVPLVKEAVRLRYEMAKLLGFQSYAAFQLQSRMAKTTKRVSDFLLDLQSKMLPYGRSALQELQDLKKNDESKDDDSGEFFHWDYDYYHRRLLKSRLSVDSSQTREYFPLQTTIAAVLDLFGHLFGILFNDVKAADNNVWHPDVQMFAVHDNATRGGGFLGYLYLDLLSRESKYPNESCFSLQPGFTRKEGTRHYPSTALLCTFAKPTPSKPSLLSHFEVTMLLHELGHSIHDLVSQTQYSQFHGPEGVPVDFGELPSQMLEYWCWTPSQLKSLSCHYSHLSPEMLAMWRERNEGKTQPSPQIPDDLIEALTMDGRLTFGPLFHLDQIHRATFDLAIHQLCSDDEVASVDITVLWNKLRKDIGLLHGQEVFDGKYTHGNGYATTTHLMMTDYAAGYYGYLYSKVYAADLFYSEFQDNPQDTESFQRYRHCVLEGGGSKDGYQSLIDFLGREPSGDAFYNSVLG</sequence>